<accession>A0ABV8A050</accession>
<evidence type="ECO:0000313" key="2">
    <source>
        <dbReference type="EMBL" id="MFC3854204.1"/>
    </source>
</evidence>
<gene>
    <name evidence="2" type="ORF">ACFOOG_15275</name>
</gene>
<protein>
    <submittedName>
        <fullName evidence="2">SPOR domain-containing protein</fullName>
    </submittedName>
</protein>
<dbReference type="InterPro" id="IPR007730">
    <property type="entry name" value="SPOR-like_dom"/>
</dbReference>
<dbReference type="Proteomes" id="UP001595617">
    <property type="component" value="Unassembled WGS sequence"/>
</dbReference>
<evidence type="ECO:0000259" key="1">
    <source>
        <dbReference type="Pfam" id="PF05036"/>
    </source>
</evidence>
<proteinExistence type="predicted"/>
<name>A0ABV8A050_9GAMM</name>
<keyword evidence="3" id="KW-1185">Reference proteome</keyword>
<dbReference type="Pfam" id="PF05036">
    <property type="entry name" value="SPOR"/>
    <property type="match status" value="1"/>
</dbReference>
<comment type="caution">
    <text evidence="2">The sequence shown here is derived from an EMBL/GenBank/DDBJ whole genome shotgun (WGS) entry which is preliminary data.</text>
</comment>
<dbReference type="RefSeq" id="WP_380698259.1">
    <property type="nucleotide sequence ID" value="NZ_JBHRYR010000006.1"/>
</dbReference>
<reference evidence="3" key="1">
    <citation type="journal article" date="2019" name="Int. J. Syst. Evol. Microbiol.">
        <title>The Global Catalogue of Microorganisms (GCM) 10K type strain sequencing project: providing services to taxonomists for standard genome sequencing and annotation.</title>
        <authorList>
            <consortium name="The Broad Institute Genomics Platform"/>
            <consortium name="The Broad Institute Genome Sequencing Center for Infectious Disease"/>
            <person name="Wu L."/>
            <person name="Ma J."/>
        </authorList>
    </citation>
    <scope>NUCLEOTIDE SEQUENCE [LARGE SCALE GENOMIC DNA]</scope>
    <source>
        <strain evidence="3">IBRC 10765</strain>
    </source>
</reference>
<evidence type="ECO:0000313" key="3">
    <source>
        <dbReference type="Proteomes" id="UP001595617"/>
    </source>
</evidence>
<organism evidence="2 3">
    <name type="scientific">Saccharospirillum mangrovi</name>
    <dbReference type="NCBI Taxonomy" id="2161747"/>
    <lineage>
        <taxon>Bacteria</taxon>
        <taxon>Pseudomonadati</taxon>
        <taxon>Pseudomonadota</taxon>
        <taxon>Gammaproteobacteria</taxon>
        <taxon>Oceanospirillales</taxon>
        <taxon>Saccharospirillaceae</taxon>
        <taxon>Saccharospirillum</taxon>
    </lineage>
</organism>
<dbReference type="InterPro" id="IPR036680">
    <property type="entry name" value="SPOR-like_sf"/>
</dbReference>
<dbReference type="EMBL" id="JBHRYR010000006">
    <property type="protein sequence ID" value="MFC3854204.1"/>
    <property type="molecule type" value="Genomic_DNA"/>
</dbReference>
<dbReference type="SUPFAM" id="SSF110997">
    <property type="entry name" value="Sporulation related repeat"/>
    <property type="match status" value="1"/>
</dbReference>
<feature type="domain" description="SPOR" evidence="1">
    <location>
        <begin position="92"/>
        <end position="158"/>
    </location>
</feature>
<sequence>MRWIVISLLGLNLAVGVWFGFVAEPSDSPGQAEVADLRFGSIVLAEPSSAANSVTEVNSADGVAMRAEVSEAALSDPSRDSRRDTPPQCAFIGRFANAGEAETARIRLSGLEVAVEVLSSEVPIEPLWWVYIPPFINAASAERELRLLNQRNIESFLVSSGEYRNALSLGYFRSRDNAVGLHERLSADIPAVTVREIERTTSVWWLRAQPESASLISAATLRTVTGSAGNLTLQRMDCSWLQNS</sequence>